<gene>
    <name evidence="8" type="ORF">ACFFQA_17040</name>
</gene>
<dbReference type="CDD" id="cd07783">
    <property type="entry name" value="ASKHA_NBD_FGGY_SePSK_AtXK1-like"/>
    <property type="match status" value="1"/>
</dbReference>
<dbReference type="InterPro" id="IPR000577">
    <property type="entry name" value="Carb_kinase_FGGY"/>
</dbReference>
<dbReference type="EC" id="2.7.1.-" evidence="8"/>
<dbReference type="PIRSF" id="PIRSF000538">
    <property type="entry name" value="GlpK"/>
    <property type="match status" value="1"/>
</dbReference>
<dbReference type="Pfam" id="PF00370">
    <property type="entry name" value="FGGY_N"/>
    <property type="match status" value="1"/>
</dbReference>
<evidence type="ECO:0000259" key="6">
    <source>
        <dbReference type="Pfam" id="PF00370"/>
    </source>
</evidence>
<evidence type="ECO:0000256" key="5">
    <source>
        <dbReference type="SAM" id="MobiDB-lite"/>
    </source>
</evidence>
<dbReference type="PANTHER" id="PTHR43095">
    <property type="entry name" value="SUGAR KINASE"/>
    <property type="match status" value="1"/>
</dbReference>
<evidence type="ECO:0000256" key="2">
    <source>
        <dbReference type="ARBA" id="ARBA00022629"/>
    </source>
</evidence>
<dbReference type="Gene3D" id="3.30.420.40">
    <property type="match status" value="2"/>
</dbReference>
<sequence>MEDLLVGIDLGTQGVRAVVSDATGTLHGQGHAPLTSHRAGDRHEQDPGQWWTAVGLAVRTALETVKGHRVRGVATCATSGTLVLTDRHLRPRMPALMYDDLRARDHNPLDKIDPAVWTRLGVRPQPSWALARIAWLREHGLGDSLVLHQADFVTGRLAGRPVAADTSHALKSAADPVTRSWPPEVLAALDVPDGALPELVSPGTVLGEVCAAAAEHTGLPTGTPIIAGMTDGCAAQLATGTLDVGGWNSVLGTTLVVKGVTEHRIVDPDGSVYSHLSPDAHWWPGGASSTGAGVLADAFPGADLAELDAKAPLDQALGCVSYPLAGRGERFPFVRPDAEGFMVGQPRDELERYAAILQGVAFVERLCFEHLAALGAPVGPTIRVTGGAVRSAAWTRLRAAVLGRALEVPEVAQPAFGMAVLVAASTSGMTTAEVAREMVRVERVFEPDAEVGKVLEDSYQRLRAELLR</sequence>
<evidence type="ECO:0000313" key="9">
    <source>
        <dbReference type="Proteomes" id="UP001589693"/>
    </source>
</evidence>
<dbReference type="InterPro" id="IPR018485">
    <property type="entry name" value="FGGY_C"/>
</dbReference>
<dbReference type="InterPro" id="IPR043129">
    <property type="entry name" value="ATPase_NBD"/>
</dbReference>
<comment type="similarity">
    <text evidence="1">Belongs to the FGGY kinase family.</text>
</comment>
<keyword evidence="9" id="KW-1185">Reference proteome</keyword>
<dbReference type="Proteomes" id="UP001589693">
    <property type="component" value="Unassembled WGS sequence"/>
</dbReference>
<dbReference type="GO" id="GO:0016301">
    <property type="term" value="F:kinase activity"/>
    <property type="evidence" value="ECO:0007669"/>
    <property type="project" value="UniProtKB-KW"/>
</dbReference>
<name>A0ABV6A111_9PSEU</name>
<dbReference type="Pfam" id="PF02782">
    <property type="entry name" value="FGGY_C"/>
    <property type="match status" value="1"/>
</dbReference>
<dbReference type="PANTHER" id="PTHR43095:SF5">
    <property type="entry name" value="XYLULOSE KINASE"/>
    <property type="match status" value="1"/>
</dbReference>
<keyword evidence="2" id="KW-0859">Xylose metabolism</keyword>
<feature type="domain" description="Carbohydrate kinase FGGY N-terminal" evidence="6">
    <location>
        <begin position="5"/>
        <end position="237"/>
    </location>
</feature>
<evidence type="ECO:0000256" key="4">
    <source>
        <dbReference type="ARBA" id="ARBA00022777"/>
    </source>
</evidence>
<dbReference type="RefSeq" id="WP_377852944.1">
    <property type="nucleotide sequence ID" value="NZ_JBHLZU010000014.1"/>
</dbReference>
<dbReference type="InterPro" id="IPR050406">
    <property type="entry name" value="FGGY_Carb_Kinase"/>
</dbReference>
<keyword evidence="2" id="KW-0119">Carbohydrate metabolism</keyword>
<dbReference type="SUPFAM" id="SSF53067">
    <property type="entry name" value="Actin-like ATPase domain"/>
    <property type="match status" value="2"/>
</dbReference>
<evidence type="ECO:0000256" key="1">
    <source>
        <dbReference type="ARBA" id="ARBA00009156"/>
    </source>
</evidence>
<evidence type="ECO:0000256" key="3">
    <source>
        <dbReference type="ARBA" id="ARBA00022679"/>
    </source>
</evidence>
<organism evidence="8 9">
    <name type="scientific">Allokutzneria oryzae</name>
    <dbReference type="NCBI Taxonomy" id="1378989"/>
    <lineage>
        <taxon>Bacteria</taxon>
        <taxon>Bacillati</taxon>
        <taxon>Actinomycetota</taxon>
        <taxon>Actinomycetes</taxon>
        <taxon>Pseudonocardiales</taxon>
        <taxon>Pseudonocardiaceae</taxon>
        <taxon>Allokutzneria</taxon>
    </lineage>
</organism>
<feature type="domain" description="Carbohydrate kinase FGGY C-terminal" evidence="7">
    <location>
        <begin position="251"/>
        <end position="424"/>
    </location>
</feature>
<proteinExistence type="inferred from homology"/>
<evidence type="ECO:0000313" key="8">
    <source>
        <dbReference type="EMBL" id="MFB9905641.1"/>
    </source>
</evidence>
<protein>
    <submittedName>
        <fullName evidence="8">FGGY-family carbohydrate kinase</fullName>
        <ecNumber evidence="8">2.7.1.-</ecNumber>
    </submittedName>
</protein>
<evidence type="ECO:0000259" key="7">
    <source>
        <dbReference type="Pfam" id="PF02782"/>
    </source>
</evidence>
<keyword evidence="4 8" id="KW-0418">Kinase</keyword>
<keyword evidence="3 8" id="KW-0808">Transferase</keyword>
<accession>A0ABV6A111</accession>
<dbReference type="EMBL" id="JBHLZU010000014">
    <property type="protein sequence ID" value="MFB9905641.1"/>
    <property type="molecule type" value="Genomic_DNA"/>
</dbReference>
<reference evidence="8 9" key="1">
    <citation type="submission" date="2024-09" db="EMBL/GenBank/DDBJ databases">
        <authorList>
            <person name="Sun Q."/>
            <person name="Mori K."/>
        </authorList>
    </citation>
    <scope>NUCLEOTIDE SEQUENCE [LARGE SCALE GENOMIC DNA]</scope>
    <source>
        <strain evidence="8 9">TBRC 7907</strain>
    </source>
</reference>
<feature type="region of interest" description="Disordered" evidence="5">
    <location>
        <begin position="26"/>
        <end position="45"/>
    </location>
</feature>
<comment type="caution">
    <text evidence="8">The sequence shown here is derived from an EMBL/GenBank/DDBJ whole genome shotgun (WGS) entry which is preliminary data.</text>
</comment>
<dbReference type="InterPro" id="IPR018484">
    <property type="entry name" value="FGGY_N"/>
</dbReference>